<proteinExistence type="predicted"/>
<keyword evidence="4" id="KW-1185">Reference proteome</keyword>
<organism evidence="3 4">
    <name type="scientific">Rhizophagus irregularis</name>
    <dbReference type="NCBI Taxonomy" id="588596"/>
    <lineage>
        <taxon>Eukaryota</taxon>
        <taxon>Fungi</taxon>
        <taxon>Fungi incertae sedis</taxon>
        <taxon>Mucoromycota</taxon>
        <taxon>Glomeromycotina</taxon>
        <taxon>Glomeromycetes</taxon>
        <taxon>Glomerales</taxon>
        <taxon>Glomeraceae</taxon>
        <taxon>Rhizophagus</taxon>
    </lineage>
</organism>
<keyword evidence="1" id="KW-0175">Coiled coil</keyword>
<feature type="compositionally biased region" description="Polar residues" evidence="2">
    <location>
        <begin position="69"/>
        <end position="85"/>
    </location>
</feature>
<sequence length="782" mass="89794">MSNITTRSKAKTIDKRTLQDSEIVKEVYSVNPEPQQIQDNNPENTNKKLKSDNIPDNTEAMDIEVGEISSPTDAPQSHDLQSGSTHEPMITDQPNSNDQQNDTNPIKGKDKESLQIEQLDYNDTETQTTTFETFSVFLPRDAFPSEDSHLEIRKKIRDAFSNHINDILRIKWEKHQYLTVFIIEFSSKIVYEKYVQKRHLLLNAPIFKYDSSNIEAYIQRGVELQAKNSVKLTDVPIFYETEALIKNIINITGKEIKNFHSNETKIIRNFENEMKRFRQNNSGRRNGRFAPKQPQYKTIYIEFKTEAGAKYLLEKGWSLNIEDFNIKILPTNNNHALYKERTTTGYKITGLPNNTNVKDMTKIMTLIKGETCSIPKARSRFCTKTAYVMVASNNFNDKIKKLNAFNTTLFIIPLENKVRTCMQCGSPEHMIQDCSAEHTVGQNGQKFFKSLLIPRNTTKITVSKSISDNYGTIMKINEDFNKRAPARHNNVKPSQRNPQLNQQPWINRNPNNQNSISPRNFRSPQHTSQPQKITSSQTDDNILLELATLKDQMKWAEKHINDLEAKVASQQKDIENFKTFAENINSHNETVKVSIDKLIAFQEHRAERDSITDAQIGEILNAVKGQQSTTDTGPIPLQQQPLQFQYIPDHNLNQNTTYQYNRNHSEGKTTPTNNNYNTPPIQASFQVYNPNNFQQGLDNNFGDYSHHDQGWDYDSSDSSLHTPKSASNPNSPTYNEEVTDLHQDEHLSQYGDNNNHYEDQGESSQNNNNSPGFTGYLKSFVR</sequence>
<comment type="caution">
    <text evidence="3">The sequence shown here is derived from an EMBL/GenBank/DDBJ whole genome shotgun (WGS) entry which is preliminary data.</text>
</comment>
<dbReference type="AlphaFoldDB" id="A0A2I1GQV4"/>
<name>A0A2I1GQV4_9GLOM</name>
<dbReference type="VEuPathDB" id="FungiDB:RhiirFUN_021554"/>
<dbReference type="VEuPathDB" id="FungiDB:RhiirA1_471698"/>
<gene>
    <name evidence="3" type="ORF">RhiirA4_526650</name>
</gene>
<dbReference type="Proteomes" id="UP000234323">
    <property type="component" value="Unassembled WGS sequence"/>
</dbReference>
<evidence type="ECO:0000313" key="3">
    <source>
        <dbReference type="EMBL" id="PKY49032.1"/>
    </source>
</evidence>
<feature type="coiled-coil region" evidence="1">
    <location>
        <begin position="546"/>
        <end position="573"/>
    </location>
</feature>
<feature type="region of interest" description="Disordered" evidence="2">
    <location>
        <begin position="1"/>
        <end position="55"/>
    </location>
</feature>
<feature type="compositionally biased region" description="Polar residues" evidence="2">
    <location>
        <begin position="681"/>
        <end position="698"/>
    </location>
</feature>
<feature type="compositionally biased region" description="Polar residues" evidence="2">
    <location>
        <begin position="92"/>
        <end position="104"/>
    </location>
</feature>
<evidence type="ECO:0008006" key="5">
    <source>
        <dbReference type="Google" id="ProtNLM"/>
    </source>
</evidence>
<dbReference type="VEuPathDB" id="FungiDB:FUN_023569"/>
<feature type="compositionally biased region" description="Polar residues" evidence="2">
    <location>
        <begin position="716"/>
        <end position="736"/>
    </location>
</feature>
<protein>
    <recommendedName>
        <fullName evidence="5">CCHC-type domain-containing protein</fullName>
    </recommendedName>
</protein>
<feature type="region of interest" description="Disordered" evidence="2">
    <location>
        <begin position="654"/>
        <end position="782"/>
    </location>
</feature>
<dbReference type="VEuPathDB" id="FungiDB:FUN_023568"/>
<reference evidence="3 4" key="1">
    <citation type="submission" date="2015-10" db="EMBL/GenBank/DDBJ databases">
        <title>Genome analyses suggest a sexual origin of heterokaryosis in a supposedly ancient asexual fungus.</title>
        <authorList>
            <person name="Ropars J."/>
            <person name="Sedzielewska K."/>
            <person name="Noel J."/>
            <person name="Charron P."/>
            <person name="Farinelli L."/>
            <person name="Marton T."/>
            <person name="Kruger M."/>
            <person name="Pelin A."/>
            <person name="Brachmann A."/>
            <person name="Corradi N."/>
        </authorList>
    </citation>
    <scope>NUCLEOTIDE SEQUENCE [LARGE SCALE GENOMIC DNA]</scope>
    <source>
        <strain evidence="3 4">A4</strain>
    </source>
</reference>
<feature type="compositionally biased region" description="Basic and acidic residues" evidence="2">
    <location>
        <begin position="11"/>
        <end position="25"/>
    </location>
</feature>
<feature type="compositionally biased region" description="Low complexity" evidence="2">
    <location>
        <begin position="669"/>
        <end position="680"/>
    </location>
</feature>
<evidence type="ECO:0000313" key="4">
    <source>
        <dbReference type="Proteomes" id="UP000234323"/>
    </source>
</evidence>
<feature type="compositionally biased region" description="Polar residues" evidence="2">
    <location>
        <begin position="762"/>
        <end position="772"/>
    </location>
</feature>
<evidence type="ECO:0000256" key="2">
    <source>
        <dbReference type="SAM" id="MobiDB-lite"/>
    </source>
</evidence>
<feature type="compositionally biased region" description="Polar residues" evidence="2">
    <location>
        <begin position="32"/>
        <end position="44"/>
    </location>
</feature>
<feature type="region of interest" description="Disordered" evidence="2">
    <location>
        <begin position="481"/>
        <end position="539"/>
    </location>
</feature>
<feature type="compositionally biased region" description="Polar residues" evidence="2">
    <location>
        <begin position="491"/>
        <end position="539"/>
    </location>
</feature>
<feature type="region of interest" description="Disordered" evidence="2">
    <location>
        <begin position="69"/>
        <end position="111"/>
    </location>
</feature>
<accession>A0A2I1GQV4</accession>
<dbReference type="EMBL" id="LLXI01000697">
    <property type="protein sequence ID" value="PKY49032.1"/>
    <property type="molecule type" value="Genomic_DNA"/>
</dbReference>
<evidence type="ECO:0000256" key="1">
    <source>
        <dbReference type="SAM" id="Coils"/>
    </source>
</evidence>